<proteinExistence type="inferred from homology"/>
<comment type="caution">
    <text evidence="10">The sequence shown here is derived from an EMBL/GenBank/DDBJ whole genome shotgun (WGS) entry which is preliminary data.</text>
</comment>
<keyword evidence="4 9" id="KW-0812">Transmembrane</keyword>
<dbReference type="InterPro" id="IPR001851">
    <property type="entry name" value="ABC_transp_permease"/>
</dbReference>
<evidence type="ECO:0000256" key="3">
    <source>
        <dbReference type="ARBA" id="ARBA00022475"/>
    </source>
</evidence>
<feature type="transmembrane region" description="Helical" evidence="9">
    <location>
        <begin position="187"/>
        <end position="212"/>
    </location>
</feature>
<dbReference type="CDD" id="cd06582">
    <property type="entry name" value="TM_PBP1_LivH_like"/>
    <property type="match status" value="1"/>
</dbReference>
<evidence type="ECO:0000256" key="1">
    <source>
        <dbReference type="ARBA" id="ARBA00004651"/>
    </source>
</evidence>
<dbReference type="PANTHER" id="PTHR11795">
    <property type="entry name" value="BRANCHED-CHAIN AMINO ACID TRANSPORT SYSTEM PERMEASE PROTEIN LIVH"/>
    <property type="match status" value="1"/>
</dbReference>
<dbReference type="EMBL" id="DSOL01000042">
    <property type="protein sequence ID" value="HEN27365.1"/>
    <property type="molecule type" value="Genomic_DNA"/>
</dbReference>
<comment type="subcellular location">
    <subcellularLocation>
        <location evidence="1">Cell membrane</location>
        <topology evidence="1">Multi-pass membrane protein</topology>
    </subcellularLocation>
</comment>
<feature type="transmembrane region" description="Helical" evidence="9">
    <location>
        <begin position="218"/>
        <end position="248"/>
    </location>
</feature>
<comment type="similarity">
    <text evidence="8">Belongs to the binding-protein-dependent transport system permease family. LivHM subfamily.</text>
</comment>
<accession>A0A7C2K3U6</accession>
<name>A0A7C2K3U6_UNCW3</name>
<organism evidence="10">
    <name type="scientific">candidate division WOR-3 bacterium</name>
    <dbReference type="NCBI Taxonomy" id="2052148"/>
    <lineage>
        <taxon>Bacteria</taxon>
        <taxon>Bacteria division WOR-3</taxon>
    </lineage>
</organism>
<evidence type="ECO:0000256" key="4">
    <source>
        <dbReference type="ARBA" id="ARBA00022692"/>
    </source>
</evidence>
<evidence type="ECO:0000256" key="5">
    <source>
        <dbReference type="ARBA" id="ARBA00022970"/>
    </source>
</evidence>
<keyword evidence="3" id="KW-1003">Cell membrane</keyword>
<feature type="transmembrane region" description="Helical" evidence="9">
    <location>
        <begin position="61"/>
        <end position="83"/>
    </location>
</feature>
<feature type="transmembrane region" description="Helical" evidence="9">
    <location>
        <begin position="36"/>
        <end position="55"/>
    </location>
</feature>
<protein>
    <submittedName>
        <fullName evidence="10">Branched-chain amino acid ABC transporter permease</fullName>
    </submittedName>
</protein>
<evidence type="ECO:0000256" key="2">
    <source>
        <dbReference type="ARBA" id="ARBA00022448"/>
    </source>
</evidence>
<dbReference type="AlphaFoldDB" id="A0A7C2K3U6"/>
<dbReference type="GO" id="GO:0005886">
    <property type="term" value="C:plasma membrane"/>
    <property type="evidence" value="ECO:0007669"/>
    <property type="project" value="UniProtKB-SubCell"/>
</dbReference>
<keyword evidence="5" id="KW-0029">Amino-acid transport</keyword>
<reference evidence="10" key="1">
    <citation type="journal article" date="2020" name="mSystems">
        <title>Genome- and Community-Level Interaction Insights into Carbon Utilization and Element Cycling Functions of Hydrothermarchaeota in Hydrothermal Sediment.</title>
        <authorList>
            <person name="Zhou Z."/>
            <person name="Liu Y."/>
            <person name="Xu W."/>
            <person name="Pan J."/>
            <person name="Luo Z.H."/>
            <person name="Li M."/>
        </authorList>
    </citation>
    <scope>NUCLEOTIDE SEQUENCE [LARGE SCALE GENOMIC DNA]</scope>
    <source>
        <strain evidence="10">SpSt-34</strain>
    </source>
</reference>
<keyword evidence="7 9" id="KW-0472">Membrane</keyword>
<dbReference type="InterPro" id="IPR052157">
    <property type="entry name" value="BCAA_transport_permease"/>
</dbReference>
<dbReference type="Pfam" id="PF02653">
    <property type="entry name" value="BPD_transp_2"/>
    <property type="match status" value="1"/>
</dbReference>
<evidence type="ECO:0000256" key="7">
    <source>
        <dbReference type="ARBA" id="ARBA00023136"/>
    </source>
</evidence>
<sequence length="285" mass="31064">MMDWSVIIMGIMLGGLYALIALGLSLVFGVMKLINVAHGDLIIFATYLSYAFLTYLKLDPIISLVVIAPLMFFLGLMLYLYFFAKTSSEMPEAPLIIAFGISLILQNYHQILWSPMSRGLTTSYSLYSLVFKSIYIPLSYLLNFVVAIVIMLLLHIFLTRTYLGRAIRAASQDLKAAHLMGINTQKVFAFAFAIAMVIAAIAGIFLGLTFPFNPQSGVAFLIIAFGVVIIGGLGSMIGTFLGGVILGLAQTLGGYFLGSASQMLVVYLMVLLILAFKPQGFFGIK</sequence>
<dbReference type="GO" id="GO:0006865">
    <property type="term" value="P:amino acid transport"/>
    <property type="evidence" value="ECO:0007669"/>
    <property type="project" value="UniProtKB-KW"/>
</dbReference>
<dbReference type="PANTHER" id="PTHR11795:SF445">
    <property type="entry name" value="AMINO ACID ABC TRANSPORTER PERMEASE PROTEIN"/>
    <property type="match status" value="1"/>
</dbReference>
<keyword evidence="2" id="KW-0813">Transport</keyword>
<evidence type="ECO:0000256" key="8">
    <source>
        <dbReference type="ARBA" id="ARBA00037998"/>
    </source>
</evidence>
<feature type="transmembrane region" description="Helical" evidence="9">
    <location>
        <begin position="95"/>
        <end position="114"/>
    </location>
</feature>
<dbReference type="GO" id="GO:0022857">
    <property type="term" value="F:transmembrane transporter activity"/>
    <property type="evidence" value="ECO:0007669"/>
    <property type="project" value="InterPro"/>
</dbReference>
<feature type="transmembrane region" description="Helical" evidence="9">
    <location>
        <begin position="6"/>
        <end position="29"/>
    </location>
</feature>
<gene>
    <name evidence="10" type="ORF">ENQ77_01600</name>
</gene>
<evidence type="ECO:0000256" key="6">
    <source>
        <dbReference type="ARBA" id="ARBA00022989"/>
    </source>
</evidence>
<evidence type="ECO:0000313" key="10">
    <source>
        <dbReference type="EMBL" id="HEN27365.1"/>
    </source>
</evidence>
<keyword evidence="6 9" id="KW-1133">Transmembrane helix</keyword>
<feature type="transmembrane region" description="Helical" evidence="9">
    <location>
        <begin position="255"/>
        <end position="276"/>
    </location>
</feature>
<feature type="transmembrane region" description="Helical" evidence="9">
    <location>
        <begin position="134"/>
        <end position="158"/>
    </location>
</feature>
<evidence type="ECO:0000256" key="9">
    <source>
        <dbReference type="SAM" id="Phobius"/>
    </source>
</evidence>